<evidence type="ECO:0000256" key="1">
    <source>
        <dbReference type="SAM" id="MobiDB-lite"/>
    </source>
</evidence>
<protein>
    <recommendedName>
        <fullName evidence="4">HEAT repeat domain-containing protein</fullName>
    </recommendedName>
</protein>
<dbReference type="Gene3D" id="1.25.10.10">
    <property type="entry name" value="Leucine-rich Repeat Variant"/>
    <property type="match status" value="1"/>
</dbReference>
<reference evidence="3" key="1">
    <citation type="submission" date="2016-12" db="EMBL/GenBank/DDBJ databases">
        <title>Comparative genomics of four Isosphaeraceae planctomycetes: a common pool of plasmids and glycoside hydrolase genes.</title>
        <authorList>
            <person name="Ivanova A."/>
        </authorList>
    </citation>
    <scope>NUCLEOTIDE SEQUENCE [LARGE SCALE GENOMIC DNA]</scope>
    <source>
        <strain evidence="3">PX4</strain>
    </source>
</reference>
<dbReference type="SUPFAM" id="SSF48371">
    <property type="entry name" value="ARM repeat"/>
    <property type="match status" value="1"/>
</dbReference>
<evidence type="ECO:0008006" key="4">
    <source>
        <dbReference type="Google" id="ProtNLM"/>
    </source>
</evidence>
<dbReference type="KEGG" id="pbor:BSF38_04460"/>
<gene>
    <name evidence="2" type="ORF">BSF38_04460</name>
</gene>
<dbReference type="STRING" id="1387353.BSF38_04460"/>
<sequence>MNGLVLILGISSGCGLGPRNFRKIQHPAPLVRARALSLGDQRSSSQVVPALVARLNDADPVVRLAAHEELKKRTGQDFGYVPWAEEPERQAAVARWKDWLGGRPPAGTPSPQKPGKTLPATATQYRQTIRG</sequence>
<dbReference type="Proteomes" id="UP000186309">
    <property type="component" value="Chromosome"/>
</dbReference>
<feature type="region of interest" description="Disordered" evidence="1">
    <location>
        <begin position="99"/>
        <end position="131"/>
    </location>
</feature>
<evidence type="ECO:0000313" key="2">
    <source>
        <dbReference type="EMBL" id="APW62904.1"/>
    </source>
</evidence>
<evidence type="ECO:0000313" key="3">
    <source>
        <dbReference type="Proteomes" id="UP000186309"/>
    </source>
</evidence>
<dbReference type="AlphaFoldDB" id="A0A1U7CVD4"/>
<accession>A0A1U7CVD4</accession>
<dbReference type="InterPro" id="IPR016024">
    <property type="entry name" value="ARM-type_fold"/>
</dbReference>
<organism evidence="2 3">
    <name type="scientific">Paludisphaera borealis</name>
    <dbReference type="NCBI Taxonomy" id="1387353"/>
    <lineage>
        <taxon>Bacteria</taxon>
        <taxon>Pseudomonadati</taxon>
        <taxon>Planctomycetota</taxon>
        <taxon>Planctomycetia</taxon>
        <taxon>Isosphaerales</taxon>
        <taxon>Isosphaeraceae</taxon>
        <taxon>Paludisphaera</taxon>
    </lineage>
</organism>
<dbReference type="EMBL" id="CP019082">
    <property type="protein sequence ID" value="APW62904.1"/>
    <property type="molecule type" value="Genomic_DNA"/>
</dbReference>
<dbReference type="InterPro" id="IPR011989">
    <property type="entry name" value="ARM-like"/>
</dbReference>
<feature type="compositionally biased region" description="Polar residues" evidence="1">
    <location>
        <begin position="120"/>
        <end position="131"/>
    </location>
</feature>
<keyword evidence="3" id="KW-1185">Reference proteome</keyword>
<name>A0A1U7CVD4_9BACT</name>
<proteinExistence type="predicted"/>